<dbReference type="Pfam" id="PF18739">
    <property type="entry name" value="HEPN_Apea"/>
    <property type="match status" value="1"/>
</dbReference>
<dbReference type="OrthoDB" id="5242735at2"/>
<evidence type="ECO:0000259" key="1">
    <source>
        <dbReference type="Pfam" id="PF18739"/>
    </source>
</evidence>
<accession>D3F466</accession>
<dbReference type="KEGG" id="cwo:Cwoe_2012"/>
<gene>
    <name evidence="2" type="ordered locus">Cwoe_2012</name>
</gene>
<dbReference type="EMBL" id="CP001854">
    <property type="protein sequence ID" value="ADB50438.1"/>
    <property type="molecule type" value="Genomic_DNA"/>
</dbReference>
<organism evidence="2 3">
    <name type="scientific">Conexibacter woesei (strain DSM 14684 / CCUG 47730 / CIP 108061 / JCM 11494 / NBRC 100937 / ID131577)</name>
    <dbReference type="NCBI Taxonomy" id="469383"/>
    <lineage>
        <taxon>Bacteria</taxon>
        <taxon>Bacillati</taxon>
        <taxon>Actinomycetota</taxon>
        <taxon>Thermoleophilia</taxon>
        <taxon>Solirubrobacterales</taxon>
        <taxon>Conexibacteraceae</taxon>
        <taxon>Conexibacter</taxon>
    </lineage>
</organism>
<keyword evidence="3" id="KW-1185">Reference proteome</keyword>
<proteinExistence type="predicted"/>
<evidence type="ECO:0000313" key="3">
    <source>
        <dbReference type="Proteomes" id="UP000008229"/>
    </source>
</evidence>
<reference evidence="2 3" key="1">
    <citation type="journal article" date="2010" name="Stand. Genomic Sci.">
        <title>Complete genome sequence of Conexibacter woesei type strain (ID131577).</title>
        <authorList>
            <person name="Pukall R."/>
            <person name="Lapidus A."/>
            <person name="Glavina Del Rio T."/>
            <person name="Copeland A."/>
            <person name="Tice H."/>
            <person name="Cheng J.-F."/>
            <person name="Lucas S."/>
            <person name="Chen F."/>
            <person name="Nolan M."/>
            <person name="Bruce D."/>
            <person name="Goodwin L."/>
            <person name="Pitluck S."/>
            <person name="Mavromatis K."/>
            <person name="Ivanova N."/>
            <person name="Ovchinnikova G."/>
            <person name="Pati A."/>
            <person name="Chen A."/>
            <person name="Palaniappan K."/>
            <person name="Land M."/>
            <person name="Hauser L."/>
            <person name="Chang Y.-J."/>
            <person name="Jeffries C.D."/>
            <person name="Chain P."/>
            <person name="Meincke L."/>
            <person name="Sims D."/>
            <person name="Brettin T."/>
            <person name="Detter J.C."/>
            <person name="Rohde M."/>
            <person name="Goeker M."/>
            <person name="Bristow J."/>
            <person name="Eisen J.A."/>
            <person name="Markowitz V."/>
            <person name="Kyrpides N.C."/>
            <person name="Klenk H.-P."/>
            <person name="Hugenholtz P."/>
        </authorList>
    </citation>
    <scope>NUCLEOTIDE SEQUENCE [LARGE SCALE GENOMIC DNA]</scope>
    <source>
        <strain evidence="3">DSM 14684 / CIP 108061 / JCM 11494 / NBRC 100937 / ID131577</strain>
    </source>
</reference>
<dbReference type="RefSeq" id="WP_012933489.1">
    <property type="nucleotide sequence ID" value="NC_013739.1"/>
</dbReference>
<name>D3F466_CONWI</name>
<dbReference type="Proteomes" id="UP000008229">
    <property type="component" value="Chromosome"/>
</dbReference>
<protein>
    <recommendedName>
        <fullName evidence="1">Apea-like HEPN domain-containing protein</fullName>
    </recommendedName>
</protein>
<sequence length="410" mass="46628">MTIWRKTLATLREGRALPGYFKPREMEAKVPGVLNWSFERGAELELIGDTTGWPEMGAPQFVVHGWLRQGVQVSLLHTWVKRTTMATQVIALQSSTLALGEHMDHGTCWPQAIYSTANLSEWRRDTGLTYSRPAPKVRPKHVRVEWQPPSLDDVKVRGARMTFGGESHYSVAYAADWSIATWQDLVVNPEQPITLADGWRRFASPLLNLMSFASDRPDCIGREILVDPERNRRVEIWRQGRTVLPREWELIGGYLFHAEDLSDYASAIDMWWTLDEKLRPALGLFADHINHGTSYSPARFLTLYTAMEAYAKERHGRNQVRLLRQFAGVSQTATGCTDEALRLIGASRRYFAHLGTQPNGPTVDEIEANVVLSTRRASALMQACLLRELRFSTGEIEKVLNTYYSRWPLS</sequence>
<dbReference type="InterPro" id="IPR041229">
    <property type="entry name" value="HEPN_Apea"/>
</dbReference>
<evidence type="ECO:0000313" key="2">
    <source>
        <dbReference type="EMBL" id="ADB50438.1"/>
    </source>
</evidence>
<dbReference type="HOGENOM" id="CLU_670322_0_0_11"/>
<reference evidence="3" key="2">
    <citation type="submission" date="2010-01" db="EMBL/GenBank/DDBJ databases">
        <title>The complete genome of Conexibacter woesei DSM 14684.</title>
        <authorList>
            <consortium name="US DOE Joint Genome Institute (JGI-PGF)"/>
            <person name="Lucas S."/>
            <person name="Copeland A."/>
            <person name="Lapidus A."/>
            <person name="Glavina del Rio T."/>
            <person name="Dalin E."/>
            <person name="Tice H."/>
            <person name="Bruce D."/>
            <person name="Goodwin L."/>
            <person name="Pitluck S."/>
            <person name="Kyrpides N."/>
            <person name="Mavromatis K."/>
            <person name="Ivanova N."/>
            <person name="Mikhailova N."/>
            <person name="Chertkov O."/>
            <person name="Brettin T."/>
            <person name="Detter J.C."/>
            <person name="Han C."/>
            <person name="Larimer F."/>
            <person name="Land M."/>
            <person name="Hauser L."/>
            <person name="Markowitz V."/>
            <person name="Cheng J.-F."/>
            <person name="Hugenholtz P."/>
            <person name="Woyke T."/>
            <person name="Wu D."/>
            <person name="Pukall R."/>
            <person name="Steenblock K."/>
            <person name="Schneider S."/>
            <person name="Klenk H.-P."/>
            <person name="Eisen J.A."/>
        </authorList>
    </citation>
    <scope>NUCLEOTIDE SEQUENCE [LARGE SCALE GENOMIC DNA]</scope>
    <source>
        <strain evidence="3">DSM 14684 / CIP 108061 / JCM 11494 / NBRC 100937 / ID131577</strain>
    </source>
</reference>
<feature type="domain" description="Apea-like HEPN" evidence="1">
    <location>
        <begin position="316"/>
        <end position="393"/>
    </location>
</feature>
<dbReference type="AlphaFoldDB" id="D3F466"/>